<keyword evidence="1" id="KW-1133">Transmembrane helix</keyword>
<evidence type="ECO:0000256" key="1">
    <source>
        <dbReference type="SAM" id="Phobius"/>
    </source>
</evidence>
<protein>
    <submittedName>
        <fullName evidence="2">Uncharacterized protein</fullName>
    </submittedName>
</protein>
<keyword evidence="1" id="KW-0472">Membrane</keyword>
<evidence type="ECO:0000313" key="2">
    <source>
        <dbReference type="EMBL" id="KAK7462691.1"/>
    </source>
</evidence>
<reference evidence="2 3" key="1">
    <citation type="submission" date="2024-01" db="EMBL/GenBank/DDBJ databases">
        <title>A draft genome for the cacao thread blight pathogen Marasmiellus scandens.</title>
        <authorList>
            <person name="Baruah I.K."/>
            <person name="Leung J."/>
            <person name="Bukari Y."/>
            <person name="Amoako-Attah I."/>
            <person name="Meinhardt L.W."/>
            <person name="Bailey B.A."/>
            <person name="Cohen S.P."/>
        </authorList>
    </citation>
    <scope>NUCLEOTIDE SEQUENCE [LARGE SCALE GENOMIC DNA]</scope>
    <source>
        <strain evidence="2 3">GH-19</strain>
    </source>
</reference>
<evidence type="ECO:0000313" key="3">
    <source>
        <dbReference type="Proteomes" id="UP001498398"/>
    </source>
</evidence>
<proteinExistence type="predicted"/>
<comment type="caution">
    <text evidence="2">The sequence shown here is derived from an EMBL/GenBank/DDBJ whole genome shotgun (WGS) entry which is preliminary data.</text>
</comment>
<dbReference type="Proteomes" id="UP001498398">
    <property type="component" value="Unassembled WGS sequence"/>
</dbReference>
<dbReference type="EMBL" id="JBANRG010000010">
    <property type="protein sequence ID" value="KAK7462691.1"/>
    <property type="molecule type" value="Genomic_DNA"/>
</dbReference>
<sequence>MSVKTPLLHDDELDFTSGLQGNKESISVKERSFTAELEGDGSSKRHRRTGLIAPVVLTTTVVLLTVLAVILGLKSIANEVKWILHSGGEKSAASDARLEKYQTLADTLFCSDWTDTWDYSGSQLSISNASFSLHPEANLTFFLSRGSPSFGYFDLGVERSLGGKIRVDVIAQYENTEKGRAELARSKACFAGQKDE</sequence>
<organism evidence="2 3">
    <name type="scientific">Marasmiellus scandens</name>
    <dbReference type="NCBI Taxonomy" id="2682957"/>
    <lineage>
        <taxon>Eukaryota</taxon>
        <taxon>Fungi</taxon>
        <taxon>Dikarya</taxon>
        <taxon>Basidiomycota</taxon>
        <taxon>Agaricomycotina</taxon>
        <taxon>Agaricomycetes</taxon>
        <taxon>Agaricomycetidae</taxon>
        <taxon>Agaricales</taxon>
        <taxon>Marasmiineae</taxon>
        <taxon>Omphalotaceae</taxon>
        <taxon>Marasmiellus</taxon>
    </lineage>
</organism>
<keyword evidence="1" id="KW-0812">Transmembrane</keyword>
<accession>A0ABR1JPT9</accession>
<name>A0ABR1JPT9_9AGAR</name>
<gene>
    <name evidence="2" type="ORF">VKT23_007279</name>
</gene>
<feature type="transmembrane region" description="Helical" evidence="1">
    <location>
        <begin position="51"/>
        <end position="73"/>
    </location>
</feature>
<keyword evidence="3" id="KW-1185">Reference proteome</keyword>